<keyword evidence="1" id="KW-1133">Transmembrane helix</keyword>
<protein>
    <submittedName>
        <fullName evidence="2">Uncharacterized protein</fullName>
    </submittedName>
</protein>
<keyword evidence="1" id="KW-0472">Membrane</keyword>
<sequence length="148" mass="17415">MKQVYDFNSETLPTIITPHDCYITAVELKDGWLTFTFDDDIMHGEDCPIGSDCKFDCIRFHIDELVFDDGILVCRGNIKRKKWIYKEVGLDYLRKVLCRGNLEYMYHFVAFGGIIIQLFYGKKGSAKWSQYELTIDTDMVEIEWSKRQ</sequence>
<dbReference type="Proteomes" id="UP000823913">
    <property type="component" value="Unassembled WGS sequence"/>
</dbReference>
<evidence type="ECO:0000313" key="3">
    <source>
        <dbReference type="Proteomes" id="UP000823913"/>
    </source>
</evidence>
<reference evidence="2" key="2">
    <citation type="journal article" date="2021" name="PeerJ">
        <title>Extensive microbial diversity within the chicken gut microbiome revealed by metagenomics and culture.</title>
        <authorList>
            <person name="Gilroy R."/>
            <person name="Ravi A."/>
            <person name="Getino M."/>
            <person name="Pursley I."/>
            <person name="Horton D.L."/>
            <person name="Alikhan N.F."/>
            <person name="Baker D."/>
            <person name="Gharbi K."/>
            <person name="Hall N."/>
            <person name="Watson M."/>
            <person name="Adriaenssens E.M."/>
            <person name="Foster-Nyarko E."/>
            <person name="Jarju S."/>
            <person name="Secka A."/>
            <person name="Antonio M."/>
            <person name="Oren A."/>
            <person name="Chaudhuri R.R."/>
            <person name="La Ragione R."/>
            <person name="Hildebrand F."/>
            <person name="Pallen M.J."/>
        </authorList>
    </citation>
    <scope>NUCLEOTIDE SEQUENCE</scope>
    <source>
        <strain evidence="2">ChiW16-3235</strain>
    </source>
</reference>
<dbReference type="AlphaFoldDB" id="A0A9D1J9R9"/>
<name>A0A9D1J9R9_9FIRM</name>
<gene>
    <name evidence="2" type="ORF">IAB94_06395</name>
</gene>
<feature type="transmembrane region" description="Helical" evidence="1">
    <location>
        <begin position="104"/>
        <end position="121"/>
    </location>
</feature>
<comment type="caution">
    <text evidence="2">The sequence shown here is derived from an EMBL/GenBank/DDBJ whole genome shotgun (WGS) entry which is preliminary data.</text>
</comment>
<reference evidence="2" key="1">
    <citation type="submission" date="2020-10" db="EMBL/GenBank/DDBJ databases">
        <authorList>
            <person name="Gilroy R."/>
        </authorList>
    </citation>
    <scope>NUCLEOTIDE SEQUENCE</scope>
    <source>
        <strain evidence="2">ChiW16-3235</strain>
    </source>
</reference>
<evidence type="ECO:0000256" key="1">
    <source>
        <dbReference type="SAM" id="Phobius"/>
    </source>
</evidence>
<evidence type="ECO:0000313" key="2">
    <source>
        <dbReference type="EMBL" id="HIR67656.1"/>
    </source>
</evidence>
<organism evidence="2 3">
    <name type="scientific">Candidatus Coproplasma avicola</name>
    <dbReference type="NCBI Taxonomy" id="2840744"/>
    <lineage>
        <taxon>Bacteria</taxon>
        <taxon>Bacillati</taxon>
        <taxon>Bacillota</taxon>
        <taxon>Clostridia</taxon>
        <taxon>Eubacteriales</taxon>
        <taxon>Candidatus Coproplasma</taxon>
    </lineage>
</organism>
<accession>A0A9D1J9R9</accession>
<proteinExistence type="predicted"/>
<keyword evidence="1" id="KW-0812">Transmembrane</keyword>
<dbReference type="EMBL" id="DVHK01000131">
    <property type="protein sequence ID" value="HIR67656.1"/>
    <property type="molecule type" value="Genomic_DNA"/>
</dbReference>